<feature type="compositionally biased region" description="Low complexity" evidence="1">
    <location>
        <begin position="60"/>
        <end position="73"/>
    </location>
</feature>
<sequence>MAVDDATGVPPERAARHRPGSEGAAERSEPRGDGLPTAGAVPEVVGVRAEEHGQAGGASRGVPAAAGREVAGAGREDERGQLGRAGGAAGAGHGWLPVAAWRVAALMPPSRKVHQPSSPVGSAG</sequence>
<organism evidence="2 3">
    <name type="scientific">Streptomyces spiralis</name>
    <dbReference type="NCBI Taxonomy" id="66376"/>
    <lineage>
        <taxon>Bacteria</taxon>
        <taxon>Bacillati</taxon>
        <taxon>Actinomycetota</taxon>
        <taxon>Actinomycetes</taxon>
        <taxon>Kitasatosporales</taxon>
        <taxon>Streptomycetaceae</taxon>
        <taxon>Streptomyces</taxon>
    </lineage>
</organism>
<proteinExistence type="predicted"/>
<reference evidence="2" key="2">
    <citation type="submission" date="2020-09" db="EMBL/GenBank/DDBJ databases">
        <authorList>
            <person name="Sun Q."/>
            <person name="Ohkuma M."/>
        </authorList>
    </citation>
    <scope>NUCLEOTIDE SEQUENCE</scope>
    <source>
        <strain evidence="2">JCM 3302</strain>
    </source>
</reference>
<accession>A0A919AHF9</accession>
<dbReference type="Proteomes" id="UP000641386">
    <property type="component" value="Unassembled WGS sequence"/>
</dbReference>
<evidence type="ECO:0000313" key="3">
    <source>
        <dbReference type="Proteomes" id="UP000641386"/>
    </source>
</evidence>
<evidence type="ECO:0000313" key="2">
    <source>
        <dbReference type="EMBL" id="GHF07930.1"/>
    </source>
</evidence>
<reference evidence="2" key="1">
    <citation type="journal article" date="2014" name="Int. J. Syst. Evol. Microbiol.">
        <title>Complete genome sequence of Corynebacterium casei LMG S-19264T (=DSM 44701T), isolated from a smear-ripened cheese.</title>
        <authorList>
            <consortium name="US DOE Joint Genome Institute (JGI-PGF)"/>
            <person name="Walter F."/>
            <person name="Albersmeier A."/>
            <person name="Kalinowski J."/>
            <person name="Ruckert C."/>
        </authorList>
    </citation>
    <scope>NUCLEOTIDE SEQUENCE</scope>
    <source>
        <strain evidence="2">JCM 3302</strain>
    </source>
</reference>
<comment type="caution">
    <text evidence="2">The sequence shown here is derived from an EMBL/GenBank/DDBJ whole genome shotgun (WGS) entry which is preliminary data.</text>
</comment>
<dbReference type="EMBL" id="BNBC01000053">
    <property type="protein sequence ID" value="GHF07930.1"/>
    <property type="molecule type" value="Genomic_DNA"/>
</dbReference>
<name>A0A919AHF9_9ACTN</name>
<keyword evidence="3" id="KW-1185">Reference proteome</keyword>
<dbReference type="AlphaFoldDB" id="A0A919AHF9"/>
<evidence type="ECO:0000256" key="1">
    <source>
        <dbReference type="SAM" id="MobiDB-lite"/>
    </source>
</evidence>
<feature type="region of interest" description="Disordered" evidence="1">
    <location>
        <begin position="1"/>
        <end position="91"/>
    </location>
</feature>
<gene>
    <name evidence="2" type="ORF">GCM10014715_74790</name>
</gene>
<protein>
    <submittedName>
        <fullName evidence="2">Uncharacterized protein</fullName>
    </submittedName>
</protein>